<feature type="compositionally biased region" description="Basic residues" evidence="2">
    <location>
        <begin position="575"/>
        <end position="589"/>
    </location>
</feature>
<feature type="compositionally biased region" description="Low complexity" evidence="2">
    <location>
        <begin position="166"/>
        <end position="180"/>
    </location>
</feature>
<feature type="region of interest" description="Disordered" evidence="2">
    <location>
        <begin position="1"/>
        <end position="29"/>
    </location>
</feature>
<feature type="compositionally biased region" description="Polar residues" evidence="2">
    <location>
        <begin position="108"/>
        <end position="126"/>
    </location>
</feature>
<feature type="transmembrane region" description="Helical" evidence="3">
    <location>
        <begin position="635"/>
        <end position="654"/>
    </location>
</feature>
<proteinExistence type="predicted"/>
<dbReference type="OrthoDB" id="432685at2759"/>
<dbReference type="AlphaFoldDB" id="A0A8H3LWW0"/>
<keyword evidence="3" id="KW-0812">Transmembrane</keyword>
<sequence>MSSQLSPPNTDGHQVSSSDESKVSEQLSQNEYKALKSQLEQIFADFDKENRGRIVSRDLFSMIEKFERNQTSSLLKDDTRPMFQMFCEQNPDMEVSVDDVLQLITKLQPSAPSNNTTVGSTASSEPMTPRRSVTKFGSVRSNWRNRHVGNRDGSMGIPQETDGEDSGSASGRSRRLSSSGFYESPSGMMTSSYTKPYYDPSEEIVESFEGSGGIDEAVSNLIKTNNNDDPAVQLSRLYRHTVDLTKRLKESERHLASVARQHEDRIEELQHKLDETKADLATKKREIQDHKSKEKTNLHQISALEGEIQKVAKNLSSQKQLYSQLKRQYEEQCEEAEKLKDLVRIKEEELSNSERNLTFFSMERRAWTEDRERLESALRNLEKNAEAAQQHENELVRQRDENLYLKETIDKLKLDLEEIRSSRGININKNEFDVANEVENIDKKSLRTELFDNALASIEEGGSDSNTDDVRQNVSKTQRRRKDNSSDINAGEEQSHSRSGELDRHRGADTDHTNRKQSGSRSSRRQVTDASGIARNTSGMLRNRDIAPGAHDKRDRQIRNNVNNVDGDSTDLMRHSRLRQSTRKSKRKATPVPEIEPQSSEKIEQAAMQPSKALVTRNQNMTVAQHNVINSTVTLALYTLVIYFFGIITSVFVLDNNQGNIPYSEWLPNDLRDEGWTMRSVQIILYWIDTLLNDGEMRIPTFHIIPPPSLLLILTNFLSIWRTNTN</sequence>
<feature type="compositionally biased region" description="Basic and acidic residues" evidence="2">
    <location>
        <begin position="542"/>
        <end position="558"/>
    </location>
</feature>
<name>A0A8H3LWW0_9GLOM</name>
<protein>
    <submittedName>
        <fullName evidence="4">Annexin family protein</fullName>
    </submittedName>
</protein>
<feature type="compositionally biased region" description="Basic and acidic residues" evidence="2">
    <location>
        <begin position="493"/>
        <end position="514"/>
    </location>
</feature>
<keyword evidence="1" id="KW-0175">Coiled coil</keyword>
<reference evidence="4" key="1">
    <citation type="submission" date="2019-10" db="EMBL/GenBank/DDBJ databases">
        <title>Conservation and host-specific expression of non-tandemly repeated heterogenous ribosome RNA gene in arbuscular mycorrhizal fungi.</title>
        <authorList>
            <person name="Maeda T."/>
            <person name="Kobayashi Y."/>
            <person name="Nakagawa T."/>
            <person name="Ezawa T."/>
            <person name="Yamaguchi K."/>
            <person name="Bino T."/>
            <person name="Nishimoto Y."/>
            <person name="Shigenobu S."/>
            <person name="Kawaguchi M."/>
        </authorList>
    </citation>
    <scope>NUCLEOTIDE SEQUENCE</scope>
    <source>
        <strain evidence="4">HR1</strain>
    </source>
</reference>
<feature type="region of interest" description="Disordered" evidence="2">
    <location>
        <begin position="108"/>
        <end position="195"/>
    </location>
</feature>
<dbReference type="Proteomes" id="UP000615446">
    <property type="component" value="Unassembled WGS sequence"/>
</dbReference>
<organism evidence="4 5">
    <name type="scientific">Rhizophagus clarus</name>
    <dbReference type="NCBI Taxonomy" id="94130"/>
    <lineage>
        <taxon>Eukaryota</taxon>
        <taxon>Fungi</taxon>
        <taxon>Fungi incertae sedis</taxon>
        <taxon>Mucoromycota</taxon>
        <taxon>Glomeromycotina</taxon>
        <taxon>Glomeromycetes</taxon>
        <taxon>Glomerales</taxon>
        <taxon>Glomeraceae</taxon>
        <taxon>Rhizophagus</taxon>
    </lineage>
</organism>
<gene>
    <name evidence="4" type="ORF">RCL2_002061100</name>
</gene>
<accession>A0A8H3LWW0</accession>
<comment type="caution">
    <text evidence="4">The sequence shown here is derived from an EMBL/GenBank/DDBJ whole genome shotgun (WGS) entry which is preliminary data.</text>
</comment>
<feature type="coiled-coil region" evidence="1">
    <location>
        <begin position="259"/>
        <end position="401"/>
    </location>
</feature>
<keyword evidence="3" id="KW-0472">Membrane</keyword>
<keyword evidence="3" id="KW-1133">Transmembrane helix</keyword>
<evidence type="ECO:0000313" key="5">
    <source>
        <dbReference type="Proteomes" id="UP000615446"/>
    </source>
</evidence>
<feature type="region of interest" description="Disordered" evidence="2">
    <location>
        <begin position="459"/>
        <end position="604"/>
    </location>
</feature>
<evidence type="ECO:0000256" key="3">
    <source>
        <dbReference type="SAM" id="Phobius"/>
    </source>
</evidence>
<evidence type="ECO:0000256" key="1">
    <source>
        <dbReference type="SAM" id="Coils"/>
    </source>
</evidence>
<evidence type="ECO:0000256" key="2">
    <source>
        <dbReference type="SAM" id="MobiDB-lite"/>
    </source>
</evidence>
<dbReference type="EMBL" id="BLAL01000229">
    <property type="protein sequence ID" value="GES93866.1"/>
    <property type="molecule type" value="Genomic_DNA"/>
</dbReference>
<evidence type="ECO:0000313" key="4">
    <source>
        <dbReference type="EMBL" id="GES93866.1"/>
    </source>
</evidence>